<reference evidence="2 3" key="1">
    <citation type="submission" date="2023-01" db="EMBL/GenBank/DDBJ databases">
        <title>Analysis of 21 Apiospora genomes using comparative genomics revels a genus with tremendous synthesis potential of carbohydrate active enzymes and secondary metabolites.</title>
        <authorList>
            <person name="Sorensen T."/>
        </authorList>
    </citation>
    <scope>NUCLEOTIDE SEQUENCE [LARGE SCALE GENOMIC DNA]</scope>
    <source>
        <strain evidence="2 3">CBS 24483</strain>
    </source>
</reference>
<dbReference type="GeneID" id="92071554"/>
<keyword evidence="3" id="KW-1185">Reference proteome</keyword>
<sequence length="198" mass="21241">MSHPHASPIKSCSPSYKLESAQPAAQTNVPRPNSQPGRANFGQHGSATQVVLQRERKLDSPARSWDSGAAGCVIRCYIARSACILTYAVRLSASRSILVFYLSRTARRPPETDYLSALNAMAYDYDYYEAGASGGDNWTADDGMDDGGHGIVPDLRPNPSPYGDGGIDPRLLSQPDSGHMYPHDPNGSYGAQNGVAPQ</sequence>
<feature type="region of interest" description="Disordered" evidence="1">
    <location>
        <begin position="139"/>
        <end position="198"/>
    </location>
</feature>
<accession>A0ABR1QZA0</accession>
<organism evidence="2 3">
    <name type="scientific">Apiospora aurea</name>
    <dbReference type="NCBI Taxonomy" id="335848"/>
    <lineage>
        <taxon>Eukaryota</taxon>
        <taxon>Fungi</taxon>
        <taxon>Dikarya</taxon>
        <taxon>Ascomycota</taxon>
        <taxon>Pezizomycotina</taxon>
        <taxon>Sordariomycetes</taxon>
        <taxon>Xylariomycetidae</taxon>
        <taxon>Amphisphaeriales</taxon>
        <taxon>Apiosporaceae</taxon>
        <taxon>Apiospora</taxon>
    </lineage>
</organism>
<evidence type="ECO:0000313" key="2">
    <source>
        <dbReference type="EMBL" id="KAK7967993.1"/>
    </source>
</evidence>
<feature type="compositionally biased region" description="Polar residues" evidence="1">
    <location>
        <begin position="23"/>
        <end position="46"/>
    </location>
</feature>
<evidence type="ECO:0000256" key="1">
    <source>
        <dbReference type="SAM" id="MobiDB-lite"/>
    </source>
</evidence>
<evidence type="ECO:0000313" key="3">
    <source>
        <dbReference type="Proteomes" id="UP001391051"/>
    </source>
</evidence>
<dbReference type="EMBL" id="JAQQWE010000001">
    <property type="protein sequence ID" value="KAK7967993.1"/>
    <property type="molecule type" value="Genomic_DNA"/>
</dbReference>
<feature type="region of interest" description="Disordered" evidence="1">
    <location>
        <begin position="1"/>
        <end position="46"/>
    </location>
</feature>
<proteinExistence type="predicted"/>
<gene>
    <name evidence="2" type="ORF">PG986_002270</name>
</gene>
<comment type="caution">
    <text evidence="2">The sequence shown here is derived from an EMBL/GenBank/DDBJ whole genome shotgun (WGS) entry which is preliminary data.</text>
</comment>
<dbReference type="RefSeq" id="XP_066707385.1">
    <property type="nucleotide sequence ID" value="XM_066838492.1"/>
</dbReference>
<dbReference type="Proteomes" id="UP001391051">
    <property type="component" value="Unassembled WGS sequence"/>
</dbReference>
<protein>
    <submittedName>
        <fullName evidence="2">Uncharacterized protein</fullName>
    </submittedName>
</protein>
<name>A0ABR1QZA0_9PEZI</name>